<evidence type="ECO:0000313" key="4">
    <source>
        <dbReference type="Proteomes" id="UP001283341"/>
    </source>
</evidence>
<name>A0AAE0LZC8_9PEZI</name>
<feature type="compositionally biased region" description="Gly residues" evidence="1">
    <location>
        <begin position="83"/>
        <end position="92"/>
    </location>
</feature>
<feature type="region of interest" description="Disordered" evidence="1">
    <location>
        <begin position="53"/>
        <end position="101"/>
    </location>
</feature>
<keyword evidence="4" id="KW-1185">Reference proteome</keyword>
<accession>A0AAE0LZC8</accession>
<keyword evidence="2" id="KW-0732">Signal</keyword>
<gene>
    <name evidence="3" type="ORF">B0H66DRAFT_569884</name>
</gene>
<comment type="caution">
    <text evidence="3">The sequence shown here is derived from an EMBL/GenBank/DDBJ whole genome shotgun (WGS) entry which is preliminary data.</text>
</comment>
<proteinExistence type="predicted"/>
<feature type="signal peptide" evidence="2">
    <location>
        <begin position="1"/>
        <end position="22"/>
    </location>
</feature>
<feature type="chain" id="PRO_5042169158" description="Secreted protein" evidence="2">
    <location>
        <begin position="23"/>
        <end position="114"/>
    </location>
</feature>
<evidence type="ECO:0000256" key="2">
    <source>
        <dbReference type="SAM" id="SignalP"/>
    </source>
</evidence>
<protein>
    <recommendedName>
        <fullName evidence="5">Secreted protein</fullName>
    </recommendedName>
</protein>
<evidence type="ECO:0000313" key="3">
    <source>
        <dbReference type="EMBL" id="KAK3313263.1"/>
    </source>
</evidence>
<evidence type="ECO:0008006" key="5">
    <source>
        <dbReference type="Google" id="ProtNLM"/>
    </source>
</evidence>
<reference evidence="3" key="1">
    <citation type="journal article" date="2023" name="Mol. Phylogenet. Evol.">
        <title>Genome-scale phylogeny and comparative genomics of the fungal order Sordariales.</title>
        <authorList>
            <person name="Hensen N."/>
            <person name="Bonometti L."/>
            <person name="Westerberg I."/>
            <person name="Brannstrom I.O."/>
            <person name="Guillou S."/>
            <person name="Cros-Aarteil S."/>
            <person name="Calhoun S."/>
            <person name="Haridas S."/>
            <person name="Kuo A."/>
            <person name="Mondo S."/>
            <person name="Pangilinan J."/>
            <person name="Riley R."/>
            <person name="LaButti K."/>
            <person name="Andreopoulos B."/>
            <person name="Lipzen A."/>
            <person name="Chen C."/>
            <person name="Yan M."/>
            <person name="Daum C."/>
            <person name="Ng V."/>
            <person name="Clum A."/>
            <person name="Steindorff A."/>
            <person name="Ohm R.A."/>
            <person name="Martin F."/>
            <person name="Silar P."/>
            <person name="Natvig D.O."/>
            <person name="Lalanne C."/>
            <person name="Gautier V."/>
            <person name="Ament-Velasquez S.L."/>
            <person name="Kruys A."/>
            <person name="Hutchinson M.I."/>
            <person name="Powell A.J."/>
            <person name="Barry K."/>
            <person name="Miller A.N."/>
            <person name="Grigoriev I.V."/>
            <person name="Debuchy R."/>
            <person name="Gladieux P."/>
            <person name="Hiltunen Thoren M."/>
            <person name="Johannesson H."/>
        </authorList>
    </citation>
    <scope>NUCLEOTIDE SEQUENCE</scope>
    <source>
        <strain evidence="3">CBS 118394</strain>
    </source>
</reference>
<dbReference type="Proteomes" id="UP001283341">
    <property type="component" value="Unassembled WGS sequence"/>
</dbReference>
<dbReference type="AlphaFoldDB" id="A0AAE0LZC8"/>
<reference evidence="3" key="2">
    <citation type="submission" date="2023-06" db="EMBL/GenBank/DDBJ databases">
        <authorList>
            <consortium name="Lawrence Berkeley National Laboratory"/>
            <person name="Haridas S."/>
            <person name="Hensen N."/>
            <person name="Bonometti L."/>
            <person name="Westerberg I."/>
            <person name="Brannstrom I.O."/>
            <person name="Guillou S."/>
            <person name="Cros-Aarteil S."/>
            <person name="Calhoun S."/>
            <person name="Kuo A."/>
            <person name="Mondo S."/>
            <person name="Pangilinan J."/>
            <person name="Riley R."/>
            <person name="Labutti K."/>
            <person name="Andreopoulos B."/>
            <person name="Lipzen A."/>
            <person name="Chen C."/>
            <person name="Yanf M."/>
            <person name="Daum C."/>
            <person name="Ng V."/>
            <person name="Clum A."/>
            <person name="Steindorff A."/>
            <person name="Ohm R."/>
            <person name="Martin F."/>
            <person name="Silar P."/>
            <person name="Natvig D."/>
            <person name="Lalanne C."/>
            <person name="Gautier V."/>
            <person name="Ament-Velasquez S.L."/>
            <person name="Kruys A."/>
            <person name="Hutchinson M.I."/>
            <person name="Powell A.J."/>
            <person name="Barry K."/>
            <person name="Miller A.N."/>
            <person name="Grigoriev I.V."/>
            <person name="Debuchy R."/>
            <person name="Gladieux P."/>
            <person name="Thoren M.H."/>
            <person name="Johannesson H."/>
        </authorList>
    </citation>
    <scope>NUCLEOTIDE SEQUENCE</scope>
    <source>
        <strain evidence="3">CBS 118394</strain>
    </source>
</reference>
<dbReference type="EMBL" id="JAUEDM010000008">
    <property type="protein sequence ID" value="KAK3313263.1"/>
    <property type="molecule type" value="Genomic_DNA"/>
</dbReference>
<sequence>MWLPGRCSCGWIRCLVVSGVSGRVVGGRPSWSFTINSRVSSSMRVSLGVKRRSRVGVPGKAGSKSRFDSDDRLGLNARRSGRLSGGKAGGPDGAWRPNNTEVVCPNPGTLGVWG</sequence>
<evidence type="ECO:0000256" key="1">
    <source>
        <dbReference type="SAM" id="MobiDB-lite"/>
    </source>
</evidence>
<organism evidence="3 4">
    <name type="scientific">Apodospora peruviana</name>
    <dbReference type="NCBI Taxonomy" id="516989"/>
    <lineage>
        <taxon>Eukaryota</taxon>
        <taxon>Fungi</taxon>
        <taxon>Dikarya</taxon>
        <taxon>Ascomycota</taxon>
        <taxon>Pezizomycotina</taxon>
        <taxon>Sordariomycetes</taxon>
        <taxon>Sordariomycetidae</taxon>
        <taxon>Sordariales</taxon>
        <taxon>Lasiosphaeriaceae</taxon>
        <taxon>Apodospora</taxon>
    </lineage>
</organism>